<dbReference type="EMBL" id="DVOF01000162">
    <property type="protein sequence ID" value="HIV03021.1"/>
    <property type="molecule type" value="Genomic_DNA"/>
</dbReference>
<reference evidence="4" key="1">
    <citation type="submission" date="2020-10" db="EMBL/GenBank/DDBJ databases">
        <authorList>
            <person name="Gilroy R."/>
        </authorList>
    </citation>
    <scope>NUCLEOTIDE SEQUENCE</scope>
    <source>
        <strain evidence="4">4920</strain>
    </source>
</reference>
<dbReference type="HAMAP" id="MF_00262">
    <property type="entry name" value="MinE"/>
    <property type="match status" value="1"/>
</dbReference>
<keyword evidence="3" id="KW-0131">Cell cycle</keyword>
<sequence>MDFFGLFKNKKKGSGSAAKERLQFVLVHDRAGVSPEFLDQLKGEIMEVISKYIEIDQNELEIQVTRTKSEDGERVVPALVANIPINKMKANAGDKKNKK</sequence>
<dbReference type="Gene3D" id="3.30.1070.10">
    <property type="entry name" value="Cell division topological specificity factor MinE"/>
    <property type="match status" value="1"/>
</dbReference>
<evidence type="ECO:0000256" key="3">
    <source>
        <dbReference type="HAMAP-Rule" id="MF_00262"/>
    </source>
</evidence>
<dbReference type="GO" id="GO:0032955">
    <property type="term" value="P:regulation of division septum assembly"/>
    <property type="evidence" value="ECO:0007669"/>
    <property type="project" value="InterPro"/>
</dbReference>
<reference evidence="4" key="2">
    <citation type="journal article" date="2021" name="PeerJ">
        <title>Extensive microbial diversity within the chicken gut microbiome revealed by metagenomics and culture.</title>
        <authorList>
            <person name="Gilroy R."/>
            <person name="Ravi A."/>
            <person name="Getino M."/>
            <person name="Pursley I."/>
            <person name="Horton D.L."/>
            <person name="Alikhan N.F."/>
            <person name="Baker D."/>
            <person name="Gharbi K."/>
            <person name="Hall N."/>
            <person name="Watson M."/>
            <person name="Adriaenssens E.M."/>
            <person name="Foster-Nyarko E."/>
            <person name="Jarju S."/>
            <person name="Secka A."/>
            <person name="Antonio M."/>
            <person name="Oren A."/>
            <person name="Chaudhuri R.R."/>
            <person name="La Ragione R."/>
            <person name="Hildebrand F."/>
            <person name="Pallen M.J."/>
        </authorList>
    </citation>
    <scope>NUCLEOTIDE SEQUENCE</scope>
    <source>
        <strain evidence="4">4920</strain>
    </source>
</reference>
<dbReference type="NCBIfam" id="NF001422">
    <property type="entry name" value="PRK00296.1"/>
    <property type="match status" value="1"/>
</dbReference>
<dbReference type="InterPro" id="IPR036707">
    <property type="entry name" value="MinE_sf"/>
</dbReference>
<comment type="similarity">
    <text evidence="1 3">Belongs to the MinE family.</text>
</comment>
<comment type="caution">
    <text evidence="4">The sequence shown here is derived from an EMBL/GenBank/DDBJ whole genome shotgun (WGS) entry which is preliminary data.</text>
</comment>
<organism evidence="4 5">
    <name type="scientific">Candidatus Aphodoplasma excrementigallinarum</name>
    <dbReference type="NCBI Taxonomy" id="2840673"/>
    <lineage>
        <taxon>Bacteria</taxon>
        <taxon>Bacillati</taxon>
        <taxon>Bacillota</taxon>
        <taxon>Clostridia</taxon>
        <taxon>Eubacteriales</taxon>
        <taxon>Candidatus Aphodoplasma</taxon>
    </lineage>
</organism>
<protein>
    <recommendedName>
        <fullName evidence="3">Cell division topological specificity factor</fullName>
    </recommendedName>
</protein>
<dbReference type="AlphaFoldDB" id="A0A9D1NHM2"/>
<name>A0A9D1NHM2_9FIRM</name>
<dbReference type="NCBIfam" id="TIGR01215">
    <property type="entry name" value="minE"/>
    <property type="match status" value="1"/>
</dbReference>
<dbReference type="InterPro" id="IPR005527">
    <property type="entry name" value="MinE"/>
</dbReference>
<dbReference type="Pfam" id="PF03776">
    <property type="entry name" value="MinE"/>
    <property type="match status" value="1"/>
</dbReference>
<dbReference type="SUPFAM" id="SSF55229">
    <property type="entry name" value="Cell division protein MinE topological specificity domain"/>
    <property type="match status" value="1"/>
</dbReference>
<evidence type="ECO:0000256" key="1">
    <source>
        <dbReference type="ARBA" id="ARBA00008168"/>
    </source>
</evidence>
<gene>
    <name evidence="3 4" type="primary">minE</name>
    <name evidence="4" type="ORF">IAC74_05550</name>
</gene>
<keyword evidence="3 4" id="KW-0132">Cell division</keyword>
<proteinExistence type="inferred from homology"/>
<evidence type="ECO:0000313" key="5">
    <source>
        <dbReference type="Proteomes" id="UP000886743"/>
    </source>
</evidence>
<comment type="function">
    <text evidence="2 3">Prevents the cell division inhibition by proteins MinC and MinD at internal division sites while permitting inhibition at polar sites. This ensures cell division at the proper site by restricting the formation of a division septum at the midpoint of the long axis of the cell.</text>
</comment>
<dbReference type="Proteomes" id="UP000886743">
    <property type="component" value="Unassembled WGS sequence"/>
</dbReference>
<evidence type="ECO:0000256" key="2">
    <source>
        <dbReference type="ARBA" id="ARBA00025265"/>
    </source>
</evidence>
<accession>A0A9D1NHM2</accession>
<dbReference type="GO" id="GO:0051301">
    <property type="term" value="P:cell division"/>
    <property type="evidence" value="ECO:0007669"/>
    <property type="project" value="UniProtKB-KW"/>
</dbReference>
<evidence type="ECO:0000313" key="4">
    <source>
        <dbReference type="EMBL" id="HIV03021.1"/>
    </source>
</evidence>